<dbReference type="EMBL" id="JAWDGP010007869">
    <property type="protein sequence ID" value="KAK3702059.1"/>
    <property type="molecule type" value="Genomic_DNA"/>
</dbReference>
<accession>A0AAE1CJY2</accession>
<organism evidence="1 2">
    <name type="scientific">Elysia crispata</name>
    <name type="common">lettuce slug</name>
    <dbReference type="NCBI Taxonomy" id="231223"/>
    <lineage>
        <taxon>Eukaryota</taxon>
        <taxon>Metazoa</taxon>
        <taxon>Spiralia</taxon>
        <taxon>Lophotrochozoa</taxon>
        <taxon>Mollusca</taxon>
        <taxon>Gastropoda</taxon>
        <taxon>Heterobranchia</taxon>
        <taxon>Euthyneura</taxon>
        <taxon>Panpulmonata</taxon>
        <taxon>Sacoglossa</taxon>
        <taxon>Placobranchoidea</taxon>
        <taxon>Plakobranchidae</taxon>
        <taxon>Elysia</taxon>
    </lineage>
</organism>
<reference evidence="1" key="1">
    <citation type="journal article" date="2023" name="G3 (Bethesda)">
        <title>A reference genome for the long-term kleptoplast-retaining sea slug Elysia crispata morphotype clarki.</title>
        <authorList>
            <person name="Eastman K.E."/>
            <person name="Pendleton A.L."/>
            <person name="Shaikh M.A."/>
            <person name="Suttiyut T."/>
            <person name="Ogas R."/>
            <person name="Tomko P."/>
            <person name="Gavelis G."/>
            <person name="Widhalm J.R."/>
            <person name="Wisecaver J.H."/>
        </authorList>
    </citation>
    <scope>NUCLEOTIDE SEQUENCE</scope>
    <source>
        <strain evidence="1">ECLA1</strain>
    </source>
</reference>
<proteinExistence type="predicted"/>
<name>A0AAE1CJY2_9GAST</name>
<dbReference type="AlphaFoldDB" id="A0AAE1CJY2"/>
<gene>
    <name evidence="1" type="ORF">RRG08_018720</name>
</gene>
<protein>
    <submittedName>
        <fullName evidence="1">Uncharacterized protein</fullName>
    </submittedName>
</protein>
<evidence type="ECO:0000313" key="1">
    <source>
        <dbReference type="EMBL" id="KAK3702059.1"/>
    </source>
</evidence>
<sequence length="47" mass="5450">VYCVFSADSSLEKLFRKSSAYPDKVRIHEKLQRRLSCGKGRFHGFCV</sequence>
<feature type="non-terminal residue" evidence="1">
    <location>
        <position position="1"/>
    </location>
</feature>
<dbReference type="Proteomes" id="UP001283361">
    <property type="component" value="Unassembled WGS sequence"/>
</dbReference>
<keyword evidence="2" id="KW-1185">Reference proteome</keyword>
<comment type="caution">
    <text evidence="1">The sequence shown here is derived from an EMBL/GenBank/DDBJ whole genome shotgun (WGS) entry which is preliminary data.</text>
</comment>
<evidence type="ECO:0000313" key="2">
    <source>
        <dbReference type="Proteomes" id="UP001283361"/>
    </source>
</evidence>